<reference evidence="2 3" key="1">
    <citation type="journal article" date="1998" name="Science">
        <title>Genome sequence of the nematode C. elegans: a platform for investigating biology.</title>
        <authorList>
            <consortium name="The C. elegans sequencing consortium"/>
            <person name="Sulson J.E."/>
            <person name="Waterston R."/>
        </authorList>
    </citation>
    <scope>NUCLEOTIDE SEQUENCE [LARGE SCALE GENOMIC DNA]</scope>
    <source>
        <strain evidence="2 3">Bristol N2</strain>
    </source>
</reference>
<dbReference type="UCSC" id="W03B1.3.1">
    <property type="organism name" value="c. elegans"/>
</dbReference>
<evidence type="ECO:0000313" key="3">
    <source>
        <dbReference type="Proteomes" id="UP000001940"/>
    </source>
</evidence>
<dbReference type="FunCoup" id="Q23142">
    <property type="interactions" value="1592"/>
</dbReference>
<dbReference type="AGR" id="WB:WBGene00020973"/>
<dbReference type="EMBL" id="BX284604">
    <property type="protein sequence ID" value="CCD71907.1"/>
    <property type="molecule type" value="Genomic_DNA"/>
</dbReference>
<organism evidence="2 3">
    <name type="scientific">Caenorhabditis elegans</name>
    <dbReference type="NCBI Taxonomy" id="6239"/>
    <lineage>
        <taxon>Eukaryota</taxon>
        <taxon>Metazoa</taxon>
        <taxon>Ecdysozoa</taxon>
        <taxon>Nematoda</taxon>
        <taxon>Chromadorea</taxon>
        <taxon>Rhabditida</taxon>
        <taxon>Rhabditina</taxon>
        <taxon>Rhabditomorpha</taxon>
        <taxon>Rhabditoidea</taxon>
        <taxon>Rhabditidae</taxon>
        <taxon>Peloderinae</taxon>
        <taxon>Caenorhabditis</taxon>
    </lineage>
</organism>
<dbReference type="OrthoDB" id="5789125at2759"/>
<dbReference type="InterPro" id="IPR027267">
    <property type="entry name" value="AH/BAR_dom_sf"/>
</dbReference>
<dbReference type="PANTHER" id="PTHR39364:SF2">
    <property type="entry name" value="BAR DOMAIN-CONTAINING PROTEIN-RELATED"/>
    <property type="match status" value="1"/>
</dbReference>
<name>Q23142_CAEEL</name>
<sequence length="256" mass="29638">MAKDSTKSTDESPIPQGGFYGLADHPNHGLIASILKRKRRKIKMTEDVKKMCGKVEAYKTCSDKLHQALLFMLVESPEISKDLVTHFKTEPNYRYAGKYLKTYEAIANKGRDKTKYESLEPAISTLSLLDAERESRVRKQLDNLKPLTKFIGEDYWEYARLRRVYWDGLEAYDDALTQQSKDRTEEAERITVNAQNWRNDCRQKLMDFIKNGIFDQRPKHCDAILKFRDEAILSHRAMSDPQQSAEALKTAVKPLK</sequence>
<dbReference type="WormBase" id="W03B1.3">
    <property type="protein sequence ID" value="CE07567"/>
    <property type="gene ID" value="WBGene00020973"/>
</dbReference>
<dbReference type="HOGENOM" id="CLU_101108_0_0_1"/>
<accession>Q23142</accession>
<dbReference type="PANTHER" id="PTHR39364">
    <property type="entry name" value="PROTEIN CBG04867"/>
    <property type="match status" value="1"/>
</dbReference>
<dbReference type="eggNOG" id="ENOG502TFMY">
    <property type="taxonomic scope" value="Eukaryota"/>
</dbReference>
<evidence type="ECO:0000313" key="4">
    <source>
        <dbReference type="WormBase" id="W03B1.3"/>
    </source>
</evidence>
<proteinExistence type="predicted"/>
<feature type="compositionally biased region" description="Basic and acidic residues" evidence="1">
    <location>
        <begin position="1"/>
        <end position="10"/>
    </location>
</feature>
<protein>
    <submittedName>
        <fullName evidence="2">BAR domain-containing protein</fullName>
    </submittedName>
</protein>
<dbReference type="InParanoid" id="Q23142"/>
<evidence type="ECO:0000313" key="2">
    <source>
        <dbReference type="EMBL" id="CCD71907.1"/>
    </source>
</evidence>
<dbReference type="Gene3D" id="1.20.1270.60">
    <property type="entry name" value="Arfaptin homology (AH) domain/BAR domain"/>
    <property type="match status" value="1"/>
</dbReference>
<dbReference type="PIR" id="T34473">
    <property type="entry name" value="T34473"/>
</dbReference>
<dbReference type="PhylomeDB" id="Q23142"/>
<dbReference type="Proteomes" id="UP000001940">
    <property type="component" value="Chromosome IV"/>
</dbReference>
<dbReference type="AlphaFoldDB" id="Q23142"/>
<dbReference type="PaxDb" id="6239-W03B1.3.1"/>
<evidence type="ECO:0000256" key="1">
    <source>
        <dbReference type="SAM" id="MobiDB-lite"/>
    </source>
</evidence>
<dbReference type="Bgee" id="WBGene00020973">
    <property type="expression patterns" value="Expressed in embryo and 3 other cell types or tissues"/>
</dbReference>
<gene>
    <name evidence="2" type="ORF">CELE_W03B1.3</name>
    <name evidence="2 4" type="ORF">W03B1.3</name>
</gene>
<keyword evidence="3" id="KW-1185">Reference proteome</keyword>
<dbReference type="SMR" id="Q23142"/>
<feature type="region of interest" description="Disordered" evidence="1">
    <location>
        <begin position="1"/>
        <end position="21"/>
    </location>
</feature>
<dbReference type="OMA" id="WRNDCRQ"/>